<dbReference type="InterPro" id="IPR004843">
    <property type="entry name" value="Calcineurin-like_PHP"/>
</dbReference>
<accession>A0A2W4UJ97</accession>
<evidence type="ECO:0000256" key="1">
    <source>
        <dbReference type="SAM" id="MobiDB-lite"/>
    </source>
</evidence>
<dbReference type="GO" id="GO:0016787">
    <property type="term" value="F:hydrolase activity"/>
    <property type="evidence" value="ECO:0007669"/>
    <property type="project" value="InterPro"/>
</dbReference>
<dbReference type="Gene3D" id="3.60.21.10">
    <property type="match status" value="2"/>
</dbReference>
<organism evidence="3 4">
    <name type="scientific">Leptolyngbya foveolarum</name>
    <dbReference type="NCBI Taxonomy" id="47253"/>
    <lineage>
        <taxon>Bacteria</taxon>
        <taxon>Bacillati</taxon>
        <taxon>Cyanobacteriota</taxon>
        <taxon>Cyanophyceae</taxon>
        <taxon>Leptolyngbyales</taxon>
        <taxon>Leptolyngbyaceae</taxon>
        <taxon>Leptolyngbya group</taxon>
        <taxon>Leptolyngbya</taxon>
    </lineage>
</organism>
<evidence type="ECO:0000313" key="4">
    <source>
        <dbReference type="Proteomes" id="UP000249354"/>
    </source>
</evidence>
<dbReference type="PANTHER" id="PTHR43143:SF1">
    <property type="entry name" value="SERINE_THREONINE-PROTEIN PHOSPHATASE CPPED1"/>
    <property type="match status" value="1"/>
</dbReference>
<reference evidence="4" key="1">
    <citation type="submission" date="2018-04" db="EMBL/GenBank/DDBJ databases">
        <authorList>
            <person name="Cornet L."/>
        </authorList>
    </citation>
    <scope>NUCLEOTIDE SEQUENCE [LARGE SCALE GENOMIC DNA]</scope>
</reference>
<evidence type="ECO:0000313" key="3">
    <source>
        <dbReference type="EMBL" id="PZO19270.1"/>
    </source>
</evidence>
<dbReference type="InterPro" id="IPR029052">
    <property type="entry name" value="Metallo-depent_PP-like"/>
</dbReference>
<gene>
    <name evidence="3" type="ORF">DCF25_08785</name>
</gene>
<feature type="region of interest" description="Disordered" evidence="1">
    <location>
        <begin position="496"/>
        <end position="516"/>
    </location>
</feature>
<name>A0A2W4UJ97_9CYAN</name>
<dbReference type="EMBL" id="QBMC01000046">
    <property type="protein sequence ID" value="PZO19270.1"/>
    <property type="molecule type" value="Genomic_DNA"/>
</dbReference>
<dbReference type="PANTHER" id="PTHR43143">
    <property type="entry name" value="METALLOPHOSPHOESTERASE, CALCINEURIN SUPERFAMILY"/>
    <property type="match status" value="1"/>
</dbReference>
<reference evidence="3 4" key="2">
    <citation type="submission" date="2018-06" db="EMBL/GenBank/DDBJ databases">
        <title>Metagenomic assembly of (sub)arctic Cyanobacteria and their associated microbiome from non-axenic cultures.</title>
        <authorList>
            <person name="Baurain D."/>
        </authorList>
    </citation>
    <scope>NUCLEOTIDE SEQUENCE [LARGE SCALE GENOMIC DNA]</scope>
    <source>
        <strain evidence="3">ULC129bin1</strain>
    </source>
</reference>
<dbReference type="AlphaFoldDB" id="A0A2W4UJ97"/>
<comment type="caution">
    <text evidence="3">The sequence shown here is derived from an EMBL/GenBank/DDBJ whole genome shotgun (WGS) entry which is preliminary data.</text>
</comment>
<evidence type="ECO:0000259" key="2">
    <source>
        <dbReference type="Pfam" id="PF00149"/>
    </source>
</evidence>
<dbReference type="Proteomes" id="UP000249354">
    <property type="component" value="Unassembled WGS sequence"/>
</dbReference>
<dbReference type="Pfam" id="PF00149">
    <property type="entry name" value="Metallophos"/>
    <property type="match status" value="1"/>
</dbReference>
<sequence>MFNPNSASVVDQSAASMLSHQVQWQYPRVVQGGVDQTRLVISDGVSDQGPGIPFSFMVMGDTDAGELGTDLDDSFSTLFAQQMMNQAKESRFWLHTGDMTYPLGTYQNYWSGFLRPYSALLASSSAQAPSGARNARRLARSSAVVFNRPVLPVPGNHDYGRLPFWSNCRQRLLQFWCDRLRQLTGIDWGHYGGQGGEAYGQLFLDDLSKFSAEQLKHHLINHYNAPLLEQNEGAAKLTYGLDYAPGRFTRLPNRYYRFHYGGVDFFALDSNTWKSSPEAAGFDQAQLDWLEQGLVDSWRSPNSVGRIVYLHHSPYTTESSRWQQPETLWVRRHLRRVLDNVKTTLAPDMGEYFSDSSSLVDLVISGHAHCLEHIKTGPTGQGDANLNWLVCGGSGVSLRRQRQTGRDILETLTVAGRQVTEVVAQSQLYAGVHGHHAKKQHFHSFVQIDVHPKAKSGLVVRPFVVVKGRTGWQTKALGEIPVGGSFLGHARHSRDRCSKKTTDSDPSVASFRFERN</sequence>
<dbReference type="InterPro" id="IPR051918">
    <property type="entry name" value="STPP_CPPED1"/>
</dbReference>
<protein>
    <submittedName>
        <fullName evidence="3">Metallophosphoesterase</fullName>
    </submittedName>
</protein>
<feature type="domain" description="Calcineurin-like phosphoesterase" evidence="2">
    <location>
        <begin position="56"/>
        <end position="370"/>
    </location>
</feature>
<proteinExistence type="predicted"/>
<dbReference type="SUPFAM" id="SSF56300">
    <property type="entry name" value="Metallo-dependent phosphatases"/>
    <property type="match status" value="1"/>
</dbReference>